<evidence type="ECO:0000259" key="6">
    <source>
        <dbReference type="Pfam" id="PF25917"/>
    </source>
</evidence>
<comment type="caution">
    <text evidence="9">The sequence shown here is derived from an EMBL/GenBank/DDBJ whole genome shotgun (WGS) entry which is preliminary data.</text>
</comment>
<dbReference type="AlphaFoldDB" id="A0A4R5QB59"/>
<dbReference type="OrthoDB" id="9816569at2"/>
<dbReference type="Gene3D" id="2.40.30.170">
    <property type="match status" value="1"/>
</dbReference>
<evidence type="ECO:0000259" key="5">
    <source>
        <dbReference type="Pfam" id="PF25876"/>
    </source>
</evidence>
<dbReference type="Pfam" id="PF25944">
    <property type="entry name" value="Beta-barrel_RND"/>
    <property type="match status" value="1"/>
</dbReference>
<dbReference type="InterPro" id="IPR058625">
    <property type="entry name" value="MdtA-like_BSH"/>
</dbReference>
<evidence type="ECO:0000259" key="7">
    <source>
        <dbReference type="Pfam" id="PF25944"/>
    </source>
</evidence>
<evidence type="ECO:0000313" key="9">
    <source>
        <dbReference type="EMBL" id="TDH60322.1"/>
    </source>
</evidence>
<dbReference type="PROSITE" id="PS51257">
    <property type="entry name" value="PROKAR_LIPOPROTEIN"/>
    <property type="match status" value="1"/>
</dbReference>
<dbReference type="Gene3D" id="2.40.50.100">
    <property type="match status" value="1"/>
</dbReference>
<feature type="domain" description="Multidrug resistance protein MdtA-like alpha-helical hairpin" evidence="5">
    <location>
        <begin position="111"/>
        <end position="179"/>
    </location>
</feature>
<name>A0A4R5QB59_9PROT</name>
<evidence type="ECO:0000259" key="8">
    <source>
        <dbReference type="Pfam" id="PF25967"/>
    </source>
</evidence>
<dbReference type="Pfam" id="PF25917">
    <property type="entry name" value="BSH_RND"/>
    <property type="match status" value="1"/>
</dbReference>
<reference evidence="9 10" key="1">
    <citation type="journal article" date="2016" name="J. Microbiol.">
        <title>Dankookia rubra gen. nov., sp. nov., an alphaproteobacterium isolated from sediment of a shallow stream.</title>
        <authorList>
            <person name="Kim W.H."/>
            <person name="Kim D.H."/>
            <person name="Kang K."/>
            <person name="Ahn T.Y."/>
        </authorList>
    </citation>
    <scope>NUCLEOTIDE SEQUENCE [LARGE SCALE GENOMIC DNA]</scope>
    <source>
        <strain evidence="9 10">JCM30602</strain>
    </source>
</reference>
<evidence type="ECO:0000256" key="4">
    <source>
        <dbReference type="SAM" id="SignalP"/>
    </source>
</evidence>
<dbReference type="PANTHER" id="PTHR30158:SF24">
    <property type="entry name" value="HLYD FAMILY SECRETION PROTEIN"/>
    <property type="match status" value="1"/>
</dbReference>
<dbReference type="Gene3D" id="2.40.420.20">
    <property type="match status" value="1"/>
</dbReference>
<keyword evidence="10" id="KW-1185">Reference proteome</keyword>
<comment type="similarity">
    <text evidence="2">Belongs to the membrane fusion protein (MFP) (TC 8.A.1) family.</text>
</comment>
<dbReference type="Proteomes" id="UP000295096">
    <property type="component" value="Unassembled WGS sequence"/>
</dbReference>
<feature type="coiled-coil region" evidence="3">
    <location>
        <begin position="110"/>
        <end position="175"/>
    </location>
</feature>
<dbReference type="GO" id="GO:0005886">
    <property type="term" value="C:plasma membrane"/>
    <property type="evidence" value="ECO:0007669"/>
    <property type="project" value="TreeGrafter"/>
</dbReference>
<feature type="signal peptide" evidence="4">
    <location>
        <begin position="1"/>
        <end position="28"/>
    </location>
</feature>
<dbReference type="InterPro" id="IPR058624">
    <property type="entry name" value="MdtA-like_HH"/>
</dbReference>
<dbReference type="PANTHER" id="PTHR30158">
    <property type="entry name" value="ACRA/E-RELATED COMPONENT OF DRUG EFFLUX TRANSPORTER"/>
    <property type="match status" value="1"/>
</dbReference>
<keyword evidence="3" id="KW-0175">Coiled coil</keyword>
<evidence type="ECO:0000313" key="10">
    <source>
        <dbReference type="Proteomes" id="UP000295096"/>
    </source>
</evidence>
<feature type="chain" id="PRO_5020420739" evidence="4">
    <location>
        <begin position="29"/>
        <end position="397"/>
    </location>
</feature>
<dbReference type="Pfam" id="PF25967">
    <property type="entry name" value="RND-MFP_C"/>
    <property type="match status" value="1"/>
</dbReference>
<dbReference type="Gene3D" id="1.10.287.470">
    <property type="entry name" value="Helix hairpin bin"/>
    <property type="match status" value="1"/>
</dbReference>
<dbReference type="InterPro" id="IPR058626">
    <property type="entry name" value="MdtA-like_b-barrel"/>
</dbReference>
<dbReference type="InterPro" id="IPR058627">
    <property type="entry name" value="MdtA-like_C"/>
</dbReference>
<dbReference type="NCBIfam" id="TIGR01730">
    <property type="entry name" value="RND_mfp"/>
    <property type="match status" value="1"/>
</dbReference>
<dbReference type="SUPFAM" id="SSF111369">
    <property type="entry name" value="HlyD-like secretion proteins"/>
    <property type="match status" value="1"/>
</dbReference>
<evidence type="ECO:0000256" key="3">
    <source>
        <dbReference type="SAM" id="Coils"/>
    </source>
</evidence>
<comment type="subcellular location">
    <subcellularLocation>
        <location evidence="1">Cell envelope</location>
    </subcellularLocation>
</comment>
<accession>A0A4R5QB59</accession>
<feature type="domain" description="Multidrug resistance protein MdtA-like beta-barrel" evidence="7">
    <location>
        <begin position="242"/>
        <end position="306"/>
    </location>
</feature>
<dbReference type="Pfam" id="PF25876">
    <property type="entry name" value="HH_MFP_RND"/>
    <property type="match status" value="1"/>
</dbReference>
<protein>
    <submittedName>
        <fullName evidence="9">Efflux RND transporter periplasmic adaptor subunit</fullName>
    </submittedName>
</protein>
<gene>
    <name evidence="9" type="ORF">E2C06_22670</name>
</gene>
<organism evidence="9 10">
    <name type="scientific">Dankookia rubra</name>
    <dbReference type="NCBI Taxonomy" id="1442381"/>
    <lineage>
        <taxon>Bacteria</taxon>
        <taxon>Pseudomonadati</taxon>
        <taxon>Pseudomonadota</taxon>
        <taxon>Alphaproteobacteria</taxon>
        <taxon>Acetobacterales</taxon>
        <taxon>Roseomonadaceae</taxon>
        <taxon>Dankookia</taxon>
    </lineage>
</organism>
<evidence type="ECO:0000256" key="2">
    <source>
        <dbReference type="ARBA" id="ARBA00009477"/>
    </source>
</evidence>
<dbReference type="EMBL" id="SMSJ01000040">
    <property type="protein sequence ID" value="TDH60322.1"/>
    <property type="molecule type" value="Genomic_DNA"/>
</dbReference>
<feature type="domain" description="Multidrug resistance protein MdtA-like C-terminal permuted SH3" evidence="8">
    <location>
        <begin position="313"/>
        <end position="372"/>
    </location>
</feature>
<proteinExistence type="inferred from homology"/>
<dbReference type="InterPro" id="IPR006143">
    <property type="entry name" value="RND_pump_MFP"/>
</dbReference>
<evidence type="ECO:0000256" key="1">
    <source>
        <dbReference type="ARBA" id="ARBA00004196"/>
    </source>
</evidence>
<dbReference type="GO" id="GO:0022857">
    <property type="term" value="F:transmembrane transporter activity"/>
    <property type="evidence" value="ECO:0007669"/>
    <property type="project" value="InterPro"/>
</dbReference>
<keyword evidence="4" id="KW-0732">Signal</keyword>
<sequence length="397" mass="42914">MRGFEGPAAAAPRRLAMTLVLALFPALAGCDSHEEEAPPMAPPSVTVTKAVRQEVTDWDEFTGRFVSTERVELRARVSGYLDSISFADGQVVKRGDMLFRIDPRPFVAAVTEAEARLTGARSQATLAQQEYDRAKNLLQYRAASEANLEQRVQAVENTKAQVVQAEAALQRARLDLEFTTIRAPLAGRIGRHLVSPGNLVSGGEASSATLLATIVTMDPIDFSFDLDQASALRYVRLAQRGDRPSSRDFENPVQLALADEAGFPHQGRVVFVDNEADAGTGTIRLRARFDNPHDLFAPGVFARVRLIASAPYQAVLVPDAAVATDQSRRVLYVLGGGNMPEARQVRLGPLHDGLRVIRDGLHGNEEVVVGGMMRVRAGQPVVPQRPAAPGAVSDARP</sequence>
<dbReference type="GO" id="GO:0046677">
    <property type="term" value="P:response to antibiotic"/>
    <property type="evidence" value="ECO:0007669"/>
    <property type="project" value="TreeGrafter"/>
</dbReference>
<feature type="domain" description="Multidrug resistance protein MdtA-like barrel-sandwich hybrid" evidence="6">
    <location>
        <begin position="70"/>
        <end position="208"/>
    </location>
</feature>